<gene>
    <name evidence="2" type="ORF">BCV70DRAFT_76335</name>
</gene>
<dbReference type="EMBL" id="KZ819190">
    <property type="protein sequence ID" value="PWZ01537.1"/>
    <property type="molecule type" value="Genomic_DNA"/>
</dbReference>
<proteinExistence type="predicted"/>
<reference evidence="2 3" key="1">
    <citation type="journal article" date="2018" name="Mol. Biol. Evol.">
        <title>Broad Genomic Sampling Reveals a Smut Pathogenic Ancestry of the Fungal Clade Ustilaginomycotina.</title>
        <authorList>
            <person name="Kijpornyongpan T."/>
            <person name="Mondo S.J."/>
            <person name="Barry K."/>
            <person name="Sandor L."/>
            <person name="Lee J."/>
            <person name="Lipzen A."/>
            <person name="Pangilinan J."/>
            <person name="LaButti K."/>
            <person name="Hainaut M."/>
            <person name="Henrissat B."/>
            <person name="Grigoriev I.V."/>
            <person name="Spatafora J.W."/>
            <person name="Aime M.C."/>
        </authorList>
    </citation>
    <scope>NUCLEOTIDE SEQUENCE [LARGE SCALE GENOMIC DNA]</scope>
    <source>
        <strain evidence="2 3">MCA 3645</strain>
    </source>
</reference>
<evidence type="ECO:0000256" key="1">
    <source>
        <dbReference type="SAM" id="MobiDB-lite"/>
    </source>
</evidence>
<feature type="compositionally biased region" description="Polar residues" evidence="1">
    <location>
        <begin position="416"/>
        <end position="427"/>
    </location>
</feature>
<feature type="region of interest" description="Disordered" evidence="1">
    <location>
        <begin position="226"/>
        <end position="249"/>
    </location>
</feature>
<keyword evidence="3" id="KW-1185">Reference proteome</keyword>
<dbReference type="AlphaFoldDB" id="A0A317XTF4"/>
<evidence type="ECO:0000313" key="3">
    <source>
        <dbReference type="Proteomes" id="UP000246740"/>
    </source>
</evidence>
<protein>
    <submittedName>
        <fullName evidence="2">Uncharacterized protein</fullName>
    </submittedName>
</protein>
<feature type="region of interest" description="Disordered" evidence="1">
    <location>
        <begin position="366"/>
        <end position="472"/>
    </location>
</feature>
<accession>A0A317XTF4</accession>
<evidence type="ECO:0000313" key="2">
    <source>
        <dbReference type="EMBL" id="PWZ01537.1"/>
    </source>
</evidence>
<feature type="compositionally biased region" description="Basic residues" evidence="1">
    <location>
        <begin position="195"/>
        <end position="209"/>
    </location>
</feature>
<dbReference type="Proteomes" id="UP000246740">
    <property type="component" value="Unassembled WGS sequence"/>
</dbReference>
<dbReference type="OrthoDB" id="2556014at2759"/>
<name>A0A317XTF4_9BASI</name>
<feature type="compositionally biased region" description="Basic and acidic residues" evidence="1">
    <location>
        <begin position="380"/>
        <end position="391"/>
    </location>
</feature>
<organism evidence="2 3">
    <name type="scientific">Testicularia cyperi</name>
    <dbReference type="NCBI Taxonomy" id="1882483"/>
    <lineage>
        <taxon>Eukaryota</taxon>
        <taxon>Fungi</taxon>
        <taxon>Dikarya</taxon>
        <taxon>Basidiomycota</taxon>
        <taxon>Ustilaginomycotina</taxon>
        <taxon>Ustilaginomycetes</taxon>
        <taxon>Ustilaginales</taxon>
        <taxon>Anthracoideaceae</taxon>
        <taxon>Testicularia</taxon>
    </lineage>
</organism>
<feature type="compositionally biased region" description="Low complexity" evidence="1">
    <location>
        <begin position="447"/>
        <end position="459"/>
    </location>
</feature>
<feature type="region of interest" description="Disordered" evidence="1">
    <location>
        <begin position="139"/>
        <end position="209"/>
    </location>
</feature>
<feature type="compositionally biased region" description="Basic and acidic residues" evidence="1">
    <location>
        <begin position="226"/>
        <end position="240"/>
    </location>
</feature>
<sequence length="507" mass="55932">MSTLEGAVPPLGITRLRLWDELHNVHRLAYLEQHQSEVNCLTTSCATPQTTYREWTTPFAHPYLPHEYLPPVSAEACLSSQPPTTTITTTTTNTNTNTNTNTGDAFRSATHPSADAQGWPVGIVSYIPPTFVAPTSQRTLPWPRHPQENKIAPLGTYTNPFGPGSWDTPYPEKPGSSAAKPGHTRRRPPPLASRIKAKARRANRKKSKALRRRDLFRLQLSDRTLHPVTERQSYGERPESSKTAGGTTGGLGFGFDPVFRISELTRGEVASIEAVAFDTDAQSSEYTDPEDISDVELSRSTLFEISERLGSDGSRDLVPKGVFRWMVAKDFAERWPEKVGHVRKNPWRGMEEMWGERSGVDGRAMRWQSGRRSSLVRPRSRADGAGRKDKVSQAGLRRTLLRPEEPGGRTWDTEQDPSIQAMPTSSIGPDHSLARALVGSSTRESQHQTQVASQTQTQAPSDTHPSHPAYPADLSTSCSLSLQSTYPSIPTSCLDTTLLSTAVPIHL</sequence>
<dbReference type="InParanoid" id="A0A317XTF4"/>